<sequence length="206" mass="21978">MTNALKNISEEGIFGRLQTGCWLYGGAGDRPEVSAALRRCADACFEINSLRLSDTEKRNGLLRGLLGSVGERFVINDGFRCDFGFNIHIGENFIGNFNLSILDEAKVTIGDNVMIGPNCSLITITHAFDVEQRNKGVMKASPIKIGDNVWIAANVVVLPGVEIGDGAIIGAGSVVSKSIPAATLAVGNPCRPIREISPSDRVDVMC</sequence>
<protein>
    <submittedName>
        <fullName evidence="1">Sugar O-acetyltransferase</fullName>
    </submittedName>
</protein>
<dbReference type="EMBL" id="SRYB01000008">
    <property type="protein sequence ID" value="TGY79139.1"/>
    <property type="molecule type" value="Genomic_DNA"/>
</dbReference>
<accession>A0AC61RHV3</accession>
<gene>
    <name evidence="1" type="ORF">E5331_07075</name>
</gene>
<organism evidence="1 2">
    <name type="scientific">Lepagella muris</name>
    <dbReference type="NCBI Taxonomy" id="3032870"/>
    <lineage>
        <taxon>Bacteria</taxon>
        <taxon>Pseudomonadati</taxon>
        <taxon>Bacteroidota</taxon>
        <taxon>Bacteroidia</taxon>
        <taxon>Bacteroidales</taxon>
        <taxon>Muribaculaceae</taxon>
        <taxon>Lepagella</taxon>
    </lineage>
</organism>
<evidence type="ECO:0000313" key="2">
    <source>
        <dbReference type="Proteomes" id="UP000306319"/>
    </source>
</evidence>
<evidence type="ECO:0000313" key="1">
    <source>
        <dbReference type="EMBL" id="TGY79139.1"/>
    </source>
</evidence>
<reference evidence="1" key="1">
    <citation type="submission" date="2019-04" db="EMBL/GenBank/DDBJ databases">
        <title>Microbes associate with the intestines of laboratory mice.</title>
        <authorList>
            <person name="Navarre W."/>
            <person name="Wong E."/>
            <person name="Huang K."/>
            <person name="Tropini C."/>
            <person name="Ng K."/>
            <person name="Yu B."/>
        </authorList>
    </citation>
    <scope>NUCLEOTIDE SEQUENCE</scope>
    <source>
        <strain evidence="1">NM04_E33</strain>
    </source>
</reference>
<proteinExistence type="predicted"/>
<dbReference type="Proteomes" id="UP000306319">
    <property type="component" value="Unassembled WGS sequence"/>
</dbReference>
<keyword evidence="2" id="KW-1185">Reference proteome</keyword>
<comment type="caution">
    <text evidence="1">The sequence shown here is derived from an EMBL/GenBank/DDBJ whole genome shotgun (WGS) entry which is preliminary data.</text>
</comment>
<name>A0AC61RHV3_9BACT</name>